<accession>A0A841YBK0</accession>
<dbReference type="PANTHER" id="PTHR43491:SF1">
    <property type="entry name" value="UDP-N-ACETYL-D-MANNOSAMINE DEHYDROGENASE"/>
    <property type="match status" value="1"/>
</dbReference>
<dbReference type="GO" id="GO:0051287">
    <property type="term" value="F:NAD binding"/>
    <property type="evidence" value="ECO:0007669"/>
    <property type="project" value="InterPro"/>
</dbReference>
<dbReference type="Pfam" id="PF03720">
    <property type="entry name" value="UDPG_MGDP_dh_C"/>
    <property type="match status" value="1"/>
</dbReference>
<protein>
    <submittedName>
        <fullName evidence="6">Nucleotide sugar dehydrogenase</fullName>
    </submittedName>
</protein>
<organism evidence="6 7">
    <name type="scientific">Listeria fleischmannii</name>
    <dbReference type="NCBI Taxonomy" id="1069827"/>
    <lineage>
        <taxon>Bacteria</taxon>
        <taxon>Bacillati</taxon>
        <taxon>Bacillota</taxon>
        <taxon>Bacilli</taxon>
        <taxon>Bacillales</taxon>
        <taxon>Listeriaceae</taxon>
        <taxon>Listeria</taxon>
    </lineage>
</organism>
<feature type="transmembrane region" description="Helical" evidence="4">
    <location>
        <begin position="21"/>
        <end position="44"/>
    </location>
</feature>
<keyword evidence="4" id="KW-0812">Transmembrane</keyword>
<dbReference type="InterPro" id="IPR014027">
    <property type="entry name" value="UDP-Glc/GDP-Man_DH_C"/>
</dbReference>
<dbReference type="InterPro" id="IPR014026">
    <property type="entry name" value="UDP-Glc/GDP-Man_DH_dimer"/>
</dbReference>
<dbReference type="RefSeq" id="WP_115095462.1">
    <property type="nucleotide sequence ID" value="NZ_JAARPY010000002.1"/>
</dbReference>
<evidence type="ECO:0000256" key="3">
    <source>
        <dbReference type="PIRNR" id="PIRNR000124"/>
    </source>
</evidence>
<comment type="caution">
    <text evidence="6">The sequence shown here is derived from an EMBL/GenBank/DDBJ whole genome shotgun (WGS) entry which is preliminary data.</text>
</comment>
<dbReference type="Pfam" id="PF00984">
    <property type="entry name" value="UDPG_MGDP_dh"/>
    <property type="match status" value="1"/>
</dbReference>
<evidence type="ECO:0000313" key="7">
    <source>
        <dbReference type="Proteomes" id="UP000571128"/>
    </source>
</evidence>
<dbReference type="InterPro" id="IPR028359">
    <property type="entry name" value="UDP_ManNAc/GlcNAc_DH"/>
</dbReference>
<keyword evidence="2" id="KW-0520">NAD</keyword>
<dbReference type="InterPro" id="IPR036291">
    <property type="entry name" value="NAD(P)-bd_dom_sf"/>
</dbReference>
<dbReference type="PIRSF" id="PIRSF500136">
    <property type="entry name" value="UDP_ManNAc_DH"/>
    <property type="match status" value="1"/>
</dbReference>
<sequence length="445" mass="50028">MYDTRSQVKELLKNRINSKKAIVGVIGLGYVGLPLAMELVSAGYHVVGIDIDGYKVARLNEGYSHILDVTDKQVTEATRNGFFQAVDDFSVIENLDAVSVCVPTPLNENQEPDISYMTFTAEKILTHMKNPLLILLESTTYPGTTRELFANRFEAAGKRVNEDYFLCFSPERVDPGNEHYQTKSIPKVIGGITEESSELAEALYGSVLDEIVLVSSPETAEMSKLLENTFRSVNIAFVNEMALMCERMGLDIWETIDAAATKPFGFMPFYPGPGVGGHCIPLDPMYLHWKGKQSKFFNKFIETAQEINMNMPYRVVDKIQDALNSQGKSIKGSKVLLVGAAYKSDINDVRESPMLDIYEILKLREAEITVMDPFVTDFRNQDGEIVRVIQKEICNFNQYDCAVVLTKHSKVNYTELLAESSIVIDTRHIYKDIDSEKIYKIGGKR</sequence>
<dbReference type="Gene3D" id="3.40.50.720">
    <property type="entry name" value="NAD(P)-binding Rossmann-like Domain"/>
    <property type="match status" value="2"/>
</dbReference>
<dbReference type="GO" id="GO:0000271">
    <property type="term" value="P:polysaccharide biosynthetic process"/>
    <property type="evidence" value="ECO:0007669"/>
    <property type="project" value="InterPro"/>
</dbReference>
<evidence type="ECO:0000313" key="6">
    <source>
        <dbReference type="EMBL" id="MBC1397634.1"/>
    </source>
</evidence>
<dbReference type="SUPFAM" id="SSF48179">
    <property type="entry name" value="6-phosphogluconate dehydrogenase C-terminal domain-like"/>
    <property type="match status" value="1"/>
</dbReference>
<keyword evidence="4" id="KW-1133">Transmembrane helix</keyword>
<dbReference type="SUPFAM" id="SSF51735">
    <property type="entry name" value="NAD(P)-binding Rossmann-fold domains"/>
    <property type="match status" value="1"/>
</dbReference>
<dbReference type="GO" id="GO:0016628">
    <property type="term" value="F:oxidoreductase activity, acting on the CH-CH group of donors, NAD or NADP as acceptor"/>
    <property type="evidence" value="ECO:0007669"/>
    <property type="project" value="InterPro"/>
</dbReference>
<dbReference type="AlphaFoldDB" id="A0A841YBK0"/>
<dbReference type="EMBL" id="JAARPY010000002">
    <property type="protein sequence ID" value="MBC1397634.1"/>
    <property type="molecule type" value="Genomic_DNA"/>
</dbReference>
<keyword evidence="1" id="KW-0560">Oxidoreductase</keyword>
<evidence type="ECO:0000256" key="4">
    <source>
        <dbReference type="SAM" id="Phobius"/>
    </source>
</evidence>
<dbReference type="InterPro" id="IPR008927">
    <property type="entry name" value="6-PGluconate_DH-like_C_sf"/>
</dbReference>
<dbReference type="NCBIfam" id="TIGR03026">
    <property type="entry name" value="NDP-sugDHase"/>
    <property type="match status" value="1"/>
</dbReference>
<comment type="similarity">
    <text evidence="3">Belongs to the UDP-glucose/GDP-mannose dehydrogenase family.</text>
</comment>
<evidence type="ECO:0000259" key="5">
    <source>
        <dbReference type="SMART" id="SM00984"/>
    </source>
</evidence>
<name>A0A841YBK0_9LIST</name>
<dbReference type="InterPro" id="IPR001732">
    <property type="entry name" value="UDP-Glc/GDP-Man_DH_N"/>
</dbReference>
<dbReference type="GO" id="GO:0016616">
    <property type="term" value="F:oxidoreductase activity, acting on the CH-OH group of donors, NAD or NADP as acceptor"/>
    <property type="evidence" value="ECO:0007669"/>
    <property type="project" value="InterPro"/>
</dbReference>
<dbReference type="InterPro" id="IPR017476">
    <property type="entry name" value="UDP-Glc/GDP-Man"/>
</dbReference>
<evidence type="ECO:0000256" key="1">
    <source>
        <dbReference type="ARBA" id="ARBA00023002"/>
    </source>
</evidence>
<dbReference type="SMART" id="SM00984">
    <property type="entry name" value="UDPG_MGDP_dh_C"/>
    <property type="match status" value="1"/>
</dbReference>
<dbReference type="InterPro" id="IPR036220">
    <property type="entry name" value="UDP-Glc/GDP-Man_DH_C_sf"/>
</dbReference>
<keyword evidence="4" id="KW-0472">Membrane</keyword>
<reference evidence="6 7" key="1">
    <citation type="submission" date="2020-03" db="EMBL/GenBank/DDBJ databases">
        <title>Soil Listeria distribution.</title>
        <authorList>
            <person name="Liao J."/>
            <person name="Wiedmann M."/>
        </authorList>
    </citation>
    <scope>NUCLEOTIDE SEQUENCE [LARGE SCALE GENOMIC DNA]</scope>
    <source>
        <strain evidence="6 7">FSL L7-1645</strain>
    </source>
</reference>
<gene>
    <name evidence="6" type="ORF">HB844_02000</name>
</gene>
<evidence type="ECO:0000256" key="2">
    <source>
        <dbReference type="ARBA" id="ARBA00023027"/>
    </source>
</evidence>
<dbReference type="Pfam" id="PF03721">
    <property type="entry name" value="UDPG_MGDP_dh_N"/>
    <property type="match status" value="1"/>
</dbReference>
<dbReference type="Proteomes" id="UP000571128">
    <property type="component" value="Unassembled WGS sequence"/>
</dbReference>
<dbReference type="PANTHER" id="PTHR43491">
    <property type="entry name" value="UDP-N-ACETYL-D-MANNOSAMINE DEHYDROGENASE"/>
    <property type="match status" value="1"/>
</dbReference>
<dbReference type="SUPFAM" id="SSF52413">
    <property type="entry name" value="UDP-glucose/GDP-mannose dehydrogenase C-terminal domain"/>
    <property type="match status" value="1"/>
</dbReference>
<feature type="domain" description="UDP-glucose/GDP-mannose dehydrogenase C-terminal" evidence="5">
    <location>
        <begin position="336"/>
        <end position="432"/>
    </location>
</feature>
<dbReference type="PIRSF" id="PIRSF000124">
    <property type="entry name" value="UDPglc_GDPman_dh"/>
    <property type="match status" value="1"/>
</dbReference>
<proteinExistence type="inferred from homology"/>